<accession>D2V8F3</accession>
<sequence length="269" mass="30634">MDIQVDENDLKEMGLSIEEYLQMVSDMNDQLLKYQSNIDMETKATDDAIVSDGDEKVSQELDNDLKDHSEPNNLKLNLSKKARKRKEKKLNLSNITTPLDFTNPTQFWPNYEEIIRTRITKYFPVEIQIVKITNITNQKLLKRFKSTIESETLRVKKEKSGINIMKSIELGLHGTESSNIQNIIDNGLLIPGQGNDLSIRNGQASGFGIYISLTDPSESIHYCKGGGKMLACAVLLSSRYIASHFNDYAVIRDESFVLPCFLIEFTEKW</sequence>
<dbReference type="Pfam" id="PF00644">
    <property type="entry name" value="PARP"/>
    <property type="match status" value="1"/>
</dbReference>
<feature type="domain" description="PARP catalytic" evidence="2">
    <location>
        <begin position="125"/>
        <end position="238"/>
    </location>
</feature>
<dbReference type="AlphaFoldDB" id="D2V8F3"/>
<feature type="compositionally biased region" description="Basic residues" evidence="1">
    <location>
        <begin position="78"/>
        <end position="88"/>
    </location>
</feature>
<evidence type="ECO:0000256" key="1">
    <source>
        <dbReference type="SAM" id="MobiDB-lite"/>
    </source>
</evidence>
<dbReference type="Gene3D" id="3.90.228.10">
    <property type="match status" value="1"/>
</dbReference>
<dbReference type="RefSeq" id="XP_002679419.1">
    <property type="nucleotide sequence ID" value="XM_002679373.1"/>
</dbReference>
<dbReference type="KEGG" id="ngr:NAEGRDRAFT_65136"/>
<evidence type="ECO:0000259" key="2">
    <source>
        <dbReference type="Pfam" id="PF00644"/>
    </source>
</evidence>
<dbReference type="GeneID" id="8848817"/>
<name>D2V8F3_NAEGR</name>
<dbReference type="InParanoid" id="D2V8F3"/>
<evidence type="ECO:0000313" key="4">
    <source>
        <dbReference type="Proteomes" id="UP000006671"/>
    </source>
</evidence>
<dbReference type="SUPFAM" id="SSF56399">
    <property type="entry name" value="ADP-ribosylation"/>
    <property type="match status" value="1"/>
</dbReference>
<dbReference type="OrthoDB" id="10256774at2759"/>
<evidence type="ECO:0000313" key="3">
    <source>
        <dbReference type="EMBL" id="EFC46675.1"/>
    </source>
</evidence>
<organism evidence="4">
    <name type="scientific">Naegleria gruberi</name>
    <name type="common">Amoeba</name>
    <dbReference type="NCBI Taxonomy" id="5762"/>
    <lineage>
        <taxon>Eukaryota</taxon>
        <taxon>Discoba</taxon>
        <taxon>Heterolobosea</taxon>
        <taxon>Tetramitia</taxon>
        <taxon>Eutetramitia</taxon>
        <taxon>Vahlkampfiidae</taxon>
        <taxon>Naegleria</taxon>
    </lineage>
</organism>
<dbReference type="VEuPathDB" id="AmoebaDB:NAEGRDRAFT_65136"/>
<keyword evidence="4" id="KW-1185">Reference proteome</keyword>
<proteinExistence type="predicted"/>
<dbReference type="Proteomes" id="UP000006671">
    <property type="component" value="Unassembled WGS sequence"/>
</dbReference>
<reference evidence="3 4" key="1">
    <citation type="journal article" date="2010" name="Cell">
        <title>The genome of Naegleria gruberi illuminates early eukaryotic versatility.</title>
        <authorList>
            <person name="Fritz-Laylin L.K."/>
            <person name="Prochnik S.E."/>
            <person name="Ginger M.L."/>
            <person name="Dacks J.B."/>
            <person name="Carpenter M.L."/>
            <person name="Field M.C."/>
            <person name="Kuo A."/>
            <person name="Paredez A."/>
            <person name="Chapman J."/>
            <person name="Pham J."/>
            <person name="Shu S."/>
            <person name="Neupane R."/>
            <person name="Cipriano M."/>
            <person name="Mancuso J."/>
            <person name="Tu H."/>
            <person name="Salamov A."/>
            <person name="Lindquist E."/>
            <person name="Shapiro H."/>
            <person name="Lucas S."/>
            <person name="Grigoriev I.V."/>
            <person name="Cande W.Z."/>
            <person name="Fulton C."/>
            <person name="Rokhsar D.S."/>
            <person name="Dawson S.C."/>
        </authorList>
    </citation>
    <scope>NUCLEOTIDE SEQUENCE [LARGE SCALE GENOMIC DNA]</scope>
    <source>
        <strain evidence="3 4">NEG-M</strain>
    </source>
</reference>
<dbReference type="InterPro" id="IPR012317">
    <property type="entry name" value="Poly(ADP-ribose)pol_cat_dom"/>
</dbReference>
<dbReference type="GO" id="GO:0003950">
    <property type="term" value="F:NAD+ poly-ADP-ribosyltransferase activity"/>
    <property type="evidence" value="ECO:0007669"/>
    <property type="project" value="InterPro"/>
</dbReference>
<protein>
    <submittedName>
        <fullName evidence="3">Predicted protein</fullName>
    </submittedName>
</protein>
<dbReference type="EMBL" id="GG738857">
    <property type="protein sequence ID" value="EFC46675.1"/>
    <property type="molecule type" value="Genomic_DNA"/>
</dbReference>
<feature type="region of interest" description="Disordered" evidence="1">
    <location>
        <begin position="62"/>
        <end position="89"/>
    </location>
</feature>
<gene>
    <name evidence="3" type="ORF">NAEGRDRAFT_65136</name>
</gene>